<accession>A0AAU7PIW8</accession>
<name>A0AAU7PIW8_9CAUD</name>
<evidence type="ECO:0000313" key="1">
    <source>
        <dbReference type="EMBL" id="XBS49961.1"/>
    </source>
</evidence>
<reference evidence="1" key="1">
    <citation type="submission" date="2024-04" db="EMBL/GenBank/DDBJ databases">
        <authorList>
            <person name="Jaglan A.B."/>
            <person name="Vashisth M."/>
            <person name="Anand T."/>
            <person name="Virmani N."/>
            <person name="Bera B."/>
            <person name="Vaid R."/>
        </authorList>
    </citation>
    <scope>NUCLEOTIDE SEQUENCE</scope>
</reference>
<organism evidence="1">
    <name type="scientific">Salmonella phage SalP219</name>
    <dbReference type="NCBI Taxonomy" id="3158864"/>
    <lineage>
        <taxon>Viruses</taxon>
        <taxon>Duplodnaviria</taxon>
        <taxon>Heunggongvirae</taxon>
        <taxon>Uroviricota</taxon>
        <taxon>Caudoviricetes</taxon>
        <taxon>Vequintavirinae</taxon>
        <taxon>Seunavirus</taxon>
    </lineage>
</organism>
<dbReference type="EMBL" id="PP595732">
    <property type="protein sequence ID" value="XBS49961.1"/>
    <property type="molecule type" value="Genomic_DNA"/>
</dbReference>
<proteinExistence type="predicted"/>
<protein>
    <submittedName>
        <fullName evidence="1">Uncharacterized protein</fullName>
    </submittedName>
</protein>
<sequence length="343" mass="40616">MKNKVDVRVTNVLKEPDWDLVPFMKDDQLHRDMIKYYEERRLLREREFMTGVFDTTEYHYDSDAAILGGILDHTHKYRLESDPLIEMVQSFIQCGNRQIHEPFYWIWGNPTNEKGSIAMLEVEIHESPRDYSSPWSRGEAHGNVKFIIRGHGNGDGLLQGEVWRLTPRTRQFLRYMQPLIKALGLGYDLVIDLEYHRQPKHTYSTTQSTFELRRVVMVCGQLLLESALSPKTSTLDLHHVCWRLDHSVMQIKHRTLVTKEARKAFLICNKYETMLKIDLEQGLQNLMLGDTPTPEEELMMEMAGYKNEFWLDNIDGFDKMQIKPFDLQETIRWYEQQRQIFKI</sequence>